<dbReference type="InterPro" id="IPR014017">
    <property type="entry name" value="DNA_helicase_UvrD-like_C"/>
</dbReference>
<dbReference type="GO" id="GO:0003677">
    <property type="term" value="F:DNA binding"/>
    <property type="evidence" value="ECO:0007669"/>
    <property type="project" value="InterPro"/>
</dbReference>
<dbReference type="PANTHER" id="PTHR11070">
    <property type="entry name" value="UVRD / RECB / PCRA DNA HELICASE FAMILY MEMBER"/>
    <property type="match status" value="1"/>
</dbReference>
<feature type="domain" description="UvrD-like helicase ATP-binding" evidence="11">
    <location>
        <begin position="15"/>
        <end position="299"/>
    </location>
</feature>
<dbReference type="GO" id="GO:0005524">
    <property type="term" value="F:ATP binding"/>
    <property type="evidence" value="ECO:0007669"/>
    <property type="project" value="UniProtKB-UniRule"/>
</dbReference>
<comment type="catalytic activity">
    <reaction evidence="7">
        <text>Couples ATP hydrolysis with the unwinding of duplex DNA by translocating in the 3'-5' direction.</text>
        <dbReference type="EC" id="5.6.2.4"/>
    </reaction>
</comment>
<proteinExistence type="inferred from homology"/>
<name>A0A484HJZ0_9BACT</name>
<evidence type="ECO:0000256" key="10">
    <source>
        <dbReference type="PROSITE-ProRule" id="PRU00560"/>
    </source>
</evidence>
<keyword evidence="2 10" id="KW-0547">Nucleotide-binding</keyword>
<dbReference type="EMBL" id="CAACVI010000049">
    <property type="protein sequence ID" value="VEN75069.1"/>
    <property type="molecule type" value="Genomic_DNA"/>
</dbReference>
<evidence type="ECO:0000256" key="3">
    <source>
        <dbReference type="ARBA" id="ARBA00022801"/>
    </source>
</evidence>
<keyword evidence="4 10" id="KW-0347">Helicase</keyword>
<feature type="binding site" evidence="10">
    <location>
        <begin position="36"/>
        <end position="43"/>
    </location>
    <ligand>
        <name>ATP</name>
        <dbReference type="ChEBI" id="CHEBI:30616"/>
    </ligand>
</feature>
<evidence type="ECO:0000259" key="11">
    <source>
        <dbReference type="PROSITE" id="PS51198"/>
    </source>
</evidence>
<keyword evidence="3 10" id="KW-0378">Hydrolase</keyword>
<evidence type="ECO:0000256" key="2">
    <source>
        <dbReference type="ARBA" id="ARBA00022741"/>
    </source>
</evidence>
<protein>
    <recommendedName>
        <fullName evidence="8">DNA 3'-5' helicase</fullName>
        <ecNumber evidence="8">5.6.2.4</ecNumber>
    </recommendedName>
</protein>
<evidence type="ECO:0000256" key="9">
    <source>
        <dbReference type="ARBA" id="ARBA00048988"/>
    </source>
</evidence>
<sequence>MENQGPSNFKIQYEKELNPSQLEAVFFSNGPLLVIAGAGSGKTRTIIYRVARLVEDGISPASILLLTFTKKAAAQMLGRASSLLDRRCADVAGGTFHSFANAMLRRYGPEIGLPRDFTIMDRGDSESLIGMIKKEMESPLDGGRFPANRTLMSLFSRAVNKSAPLEETLLGEYPHFKKFLEPIAAMRGKYDAYKAEHACVDYDDLLALFLRLLKESPGVRDRISDRLANIMVDEYQDTNPMQAEIVSLLAGERRNIMAVGDDSQSIYGFRGADIRNMLRFPETFPGTRIIRLEENYRSGPAILDLTNTVIDQASEKFSKTLFTQKTGGMKPVLAAMKDERDQSRYVVRQIRRLLDKGVRPGSVAILFRAGFHSYDLEIELTKNRLSFVKSGGFKFVEASHIKDLISHLRVLANPLDRISWHRALLLLDRVGLKTAQKIYDALEKNGDGLAGLDAISLSAAASPGFEALKAMLLSVTESPGASVSRMGEIVLGYYMPLLKKKYDDYPKRARDLEHMMGIMERYDSLPDFLNDMALEPPNSSSLNGALSEDGEDNDVLTLSTIHSAKGLEWSHVFVIWALDGRFPSMRAIEDDENLEEELRLMYVAATRAKKNLFITYPMRHYDRGSGFVLDRPTRFLENVPDDILERRFPPGMDPFFRERDWEWED</sequence>
<dbReference type="InterPro" id="IPR000212">
    <property type="entry name" value="DNA_helicase_UvrD/REP"/>
</dbReference>
<dbReference type="GO" id="GO:0016887">
    <property type="term" value="F:ATP hydrolysis activity"/>
    <property type="evidence" value="ECO:0007669"/>
    <property type="project" value="RHEA"/>
</dbReference>
<dbReference type="AlphaFoldDB" id="A0A484HJZ0"/>
<dbReference type="GO" id="GO:0005829">
    <property type="term" value="C:cytosol"/>
    <property type="evidence" value="ECO:0007669"/>
    <property type="project" value="TreeGrafter"/>
</dbReference>
<evidence type="ECO:0000259" key="12">
    <source>
        <dbReference type="PROSITE" id="PS51217"/>
    </source>
</evidence>
<evidence type="ECO:0000256" key="6">
    <source>
        <dbReference type="ARBA" id="ARBA00023235"/>
    </source>
</evidence>
<comment type="similarity">
    <text evidence="1">Belongs to the helicase family. UvrD subfamily.</text>
</comment>
<evidence type="ECO:0000256" key="4">
    <source>
        <dbReference type="ARBA" id="ARBA00022806"/>
    </source>
</evidence>
<reference evidence="13" key="1">
    <citation type="submission" date="2019-01" db="EMBL/GenBank/DDBJ databases">
        <authorList>
            <consortium name="Genoscope - CEA"/>
            <person name="William W."/>
        </authorList>
    </citation>
    <scope>NUCLEOTIDE SEQUENCE</scope>
    <source>
        <strain evidence="13">CR-1</strain>
    </source>
</reference>
<evidence type="ECO:0000256" key="5">
    <source>
        <dbReference type="ARBA" id="ARBA00022840"/>
    </source>
</evidence>
<keyword evidence="6" id="KW-0413">Isomerase</keyword>
<organism evidence="13">
    <name type="scientific">uncultured Desulfobacteraceae bacterium</name>
    <dbReference type="NCBI Taxonomy" id="218296"/>
    <lineage>
        <taxon>Bacteria</taxon>
        <taxon>Pseudomonadati</taxon>
        <taxon>Thermodesulfobacteriota</taxon>
        <taxon>Desulfobacteria</taxon>
        <taxon>Desulfobacterales</taxon>
        <taxon>Desulfobacteraceae</taxon>
        <taxon>environmental samples</taxon>
    </lineage>
</organism>
<dbReference type="Gene3D" id="1.10.486.10">
    <property type="entry name" value="PCRA, domain 4"/>
    <property type="match status" value="1"/>
</dbReference>
<evidence type="ECO:0000313" key="13">
    <source>
        <dbReference type="EMBL" id="VEN75069.1"/>
    </source>
</evidence>
<gene>
    <name evidence="13" type="ORF">EPICR_60056</name>
</gene>
<keyword evidence="5 10" id="KW-0067">ATP-binding</keyword>
<dbReference type="Gene3D" id="1.10.10.160">
    <property type="match status" value="1"/>
</dbReference>
<comment type="catalytic activity">
    <reaction evidence="9">
        <text>ATP + H2O = ADP + phosphate + H(+)</text>
        <dbReference type="Rhea" id="RHEA:13065"/>
        <dbReference type="ChEBI" id="CHEBI:15377"/>
        <dbReference type="ChEBI" id="CHEBI:15378"/>
        <dbReference type="ChEBI" id="CHEBI:30616"/>
        <dbReference type="ChEBI" id="CHEBI:43474"/>
        <dbReference type="ChEBI" id="CHEBI:456216"/>
        <dbReference type="EC" id="5.6.2.4"/>
    </reaction>
</comment>
<dbReference type="GO" id="GO:0043138">
    <property type="term" value="F:3'-5' DNA helicase activity"/>
    <property type="evidence" value="ECO:0007669"/>
    <property type="project" value="UniProtKB-EC"/>
</dbReference>
<dbReference type="PROSITE" id="PS51198">
    <property type="entry name" value="UVRD_HELICASE_ATP_BIND"/>
    <property type="match status" value="1"/>
</dbReference>
<dbReference type="Pfam" id="PF13361">
    <property type="entry name" value="UvrD_C"/>
    <property type="match status" value="2"/>
</dbReference>
<dbReference type="PANTHER" id="PTHR11070:SF3">
    <property type="entry name" value="DNA 3'-5' HELICASE"/>
    <property type="match status" value="1"/>
</dbReference>
<feature type="domain" description="UvrD-like helicase C-terminal" evidence="12">
    <location>
        <begin position="300"/>
        <end position="566"/>
    </location>
</feature>
<dbReference type="PROSITE" id="PS51217">
    <property type="entry name" value="UVRD_HELICASE_CTER"/>
    <property type="match status" value="1"/>
</dbReference>
<dbReference type="InterPro" id="IPR013986">
    <property type="entry name" value="DExx_box_DNA_helicase_dom_sf"/>
</dbReference>
<dbReference type="GO" id="GO:0000725">
    <property type="term" value="P:recombinational repair"/>
    <property type="evidence" value="ECO:0007669"/>
    <property type="project" value="TreeGrafter"/>
</dbReference>
<dbReference type="Gene3D" id="3.40.50.300">
    <property type="entry name" value="P-loop containing nucleotide triphosphate hydrolases"/>
    <property type="match status" value="2"/>
</dbReference>
<dbReference type="InterPro" id="IPR027417">
    <property type="entry name" value="P-loop_NTPase"/>
</dbReference>
<evidence type="ECO:0000256" key="8">
    <source>
        <dbReference type="ARBA" id="ARBA00034808"/>
    </source>
</evidence>
<dbReference type="Pfam" id="PF00580">
    <property type="entry name" value="UvrD-helicase"/>
    <property type="match status" value="1"/>
</dbReference>
<accession>A0A484HJZ0</accession>
<dbReference type="SUPFAM" id="SSF52540">
    <property type="entry name" value="P-loop containing nucleoside triphosphate hydrolases"/>
    <property type="match status" value="1"/>
</dbReference>
<dbReference type="EC" id="5.6.2.4" evidence="8"/>
<dbReference type="InterPro" id="IPR014016">
    <property type="entry name" value="UvrD-like_ATP-bd"/>
</dbReference>
<evidence type="ECO:0000256" key="1">
    <source>
        <dbReference type="ARBA" id="ARBA00009922"/>
    </source>
</evidence>
<dbReference type="CDD" id="cd17932">
    <property type="entry name" value="DEXQc_UvrD"/>
    <property type="match status" value="1"/>
</dbReference>
<evidence type="ECO:0000256" key="7">
    <source>
        <dbReference type="ARBA" id="ARBA00034617"/>
    </source>
</evidence>